<reference evidence="3" key="1">
    <citation type="journal article" date="2020" name="bioRxiv">
        <title>Chromosome-level reference genome of the European wasp spider Argiope bruennichi: a resource for studies on range expansion and evolutionary adaptation.</title>
        <authorList>
            <person name="Sheffer M.M."/>
            <person name="Hoppe A."/>
            <person name="Krehenwinkel H."/>
            <person name="Uhl G."/>
            <person name="Kuss A.W."/>
            <person name="Jensen L."/>
            <person name="Jensen C."/>
            <person name="Gillespie R.G."/>
            <person name="Hoff K.J."/>
            <person name="Prost S."/>
        </authorList>
    </citation>
    <scope>NUCLEOTIDE SEQUENCE</scope>
</reference>
<reference evidence="3" key="2">
    <citation type="submission" date="2020-06" db="EMBL/GenBank/DDBJ databases">
        <authorList>
            <person name="Sheffer M."/>
        </authorList>
    </citation>
    <scope>NUCLEOTIDE SEQUENCE</scope>
</reference>
<proteinExistence type="predicted"/>
<accession>A0A8T0EZA0</accession>
<comment type="caution">
    <text evidence="3">The sequence shown here is derived from an EMBL/GenBank/DDBJ whole genome shotgun (WGS) entry which is preliminary data.</text>
</comment>
<dbReference type="AlphaFoldDB" id="A0A8T0EZA0"/>
<evidence type="ECO:0000313" key="3">
    <source>
        <dbReference type="EMBL" id="KAF8782927.1"/>
    </source>
</evidence>
<evidence type="ECO:0000313" key="4">
    <source>
        <dbReference type="Proteomes" id="UP000807504"/>
    </source>
</evidence>
<gene>
    <name evidence="3" type="ORF">HNY73_013158</name>
</gene>
<sequence length="561" mass="64041">MRKPLKTPRNFDSFVIKDPPASVIARSHKSSMLQNHLKFGVNELKKLQNGETRIMSSDLKNYTAKYPFRDSLKLMNFKLLPSYLNNLSGNRLSLNMKLKNKNYNIENRQANFQYKANFPNFRNINGRSWSMNFGNSHALLSARHQTPFSSQKHESLIIQHSTRTPKIQDYKPNTVENSPLSMKRIRSVSSQNLKMNGKIDSRYILFASVCVPVVVAILFCLWKMKKVENGFQGDKSTFRYHRLKNCKFGNNALNKVEKFDTPEFSFKSYSSSNPSTFLQTDMNLSCNDSYYNYDISEQTLAAKNNCRFSWRPIKMPPIDLLTYNGYTNKNERVLFGKTYETDLPPSSISNLCKSGNVLKNQSYKNNVDSSILDASSAVSDMSHAIPLSYKELQDRYKGVVNSADLDSSIHSSSSSSLFSISNSDYIKSNQFEYKSGFYASYPFLLIESFDQKVSLPTNSSKSDMCLSYNTNESLKEKNSFQLMSTDFTKSEESFASATESVGATDMISESWTHQEPIKLDERLEEKKIQMSPTGRVEFSDSSSSESSFDDKDEIIVHEFVL</sequence>
<keyword evidence="2" id="KW-1133">Transmembrane helix</keyword>
<name>A0A8T0EZA0_ARGBR</name>
<feature type="region of interest" description="Disordered" evidence="1">
    <location>
        <begin position="526"/>
        <end position="549"/>
    </location>
</feature>
<keyword evidence="2" id="KW-0812">Transmembrane</keyword>
<organism evidence="3 4">
    <name type="scientific">Argiope bruennichi</name>
    <name type="common">Wasp spider</name>
    <name type="synonym">Aranea bruennichi</name>
    <dbReference type="NCBI Taxonomy" id="94029"/>
    <lineage>
        <taxon>Eukaryota</taxon>
        <taxon>Metazoa</taxon>
        <taxon>Ecdysozoa</taxon>
        <taxon>Arthropoda</taxon>
        <taxon>Chelicerata</taxon>
        <taxon>Arachnida</taxon>
        <taxon>Araneae</taxon>
        <taxon>Araneomorphae</taxon>
        <taxon>Entelegynae</taxon>
        <taxon>Araneoidea</taxon>
        <taxon>Araneidae</taxon>
        <taxon>Argiope</taxon>
    </lineage>
</organism>
<keyword evidence="2" id="KW-0472">Membrane</keyword>
<dbReference type="EMBL" id="JABXBU010001863">
    <property type="protein sequence ID" value="KAF8782927.1"/>
    <property type="molecule type" value="Genomic_DNA"/>
</dbReference>
<protein>
    <submittedName>
        <fullName evidence="3">Uncharacterized protein</fullName>
    </submittedName>
</protein>
<evidence type="ECO:0000256" key="2">
    <source>
        <dbReference type="SAM" id="Phobius"/>
    </source>
</evidence>
<keyword evidence="4" id="KW-1185">Reference proteome</keyword>
<evidence type="ECO:0000256" key="1">
    <source>
        <dbReference type="SAM" id="MobiDB-lite"/>
    </source>
</evidence>
<feature type="transmembrane region" description="Helical" evidence="2">
    <location>
        <begin position="203"/>
        <end position="224"/>
    </location>
</feature>
<dbReference type="Proteomes" id="UP000807504">
    <property type="component" value="Unassembled WGS sequence"/>
</dbReference>